<protein>
    <submittedName>
        <fullName evidence="1">Molecular chaperone Tir</fullName>
    </submittedName>
</protein>
<gene>
    <name evidence="1" type="ORF">DCC35_19975</name>
</gene>
<proteinExistence type="predicted"/>
<name>A0A4D7JTI4_9BACT</name>
<organism evidence="1 2">
    <name type="scientific">Mangrovivirga cuniculi</name>
    <dbReference type="NCBI Taxonomy" id="2715131"/>
    <lineage>
        <taxon>Bacteria</taxon>
        <taxon>Pseudomonadati</taxon>
        <taxon>Bacteroidota</taxon>
        <taxon>Cytophagia</taxon>
        <taxon>Cytophagales</taxon>
        <taxon>Mangrovivirgaceae</taxon>
        <taxon>Mangrovivirga</taxon>
    </lineage>
</organism>
<evidence type="ECO:0000313" key="1">
    <source>
        <dbReference type="EMBL" id="QCK16850.1"/>
    </source>
</evidence>
<dbReference type="SUPFAM" id="SSF69635">
    <property type="entry name" value="Type III secretory system chaperone-like"/>
    <property type="match status" value="1"/>
</dbReference>
<dbReference type="Proteomes" id="UP000298616">
    <property type="component" value="Chromosome"/>
</dbReference>
<dbReference type="RefSeq" id="WP_137092442.1">
    <property type="nucleotide sequence ID" value="NZ_CP028923.1"/>
</dbReference>
<dbReference type="OrthoDB" id="361060at2"/>
<dbReference type="Gene3D" id="3.30.1460.10">
    <property type="match status" value="1"/>
</dbReference>
<dbReference type="KEGG" id="fpf:DCC35_19975"/>
<sequence length="130" mass="14695">MTKNYQKVRDYVIDLDYDISHEDESNGVLVVNDPSSGISNLVLGCADPILIMEQFILELQDDSNGTLKKLLQKNRDIIHGAFVLDETGRKVIFRNTLELENLDLNELEASFNSLGLLLSEYSNDLITFSK</sequence>
<reference evidence="1 2" key="1">
    <citation type="submission" date="2018-04" db="EMBL/GenBank/DDBJ databases">
        <title>Complete genome uncultured novel isolate.</title>
        <authorList>
            <person name="Merlino G."/>
        </authorList>
    </citation>
    <scope>NUCLEOTIDE SEQUENCE [LARGE SCALE GENOMIC DNA]</scope>
    <source>
        <strain evidence="2">R1DC9</strain>
    </source>
</reference>
<accession>A0A4D7JTI4</accession>
<dbReference type="InterPro" id="IPR054345">
    <property type="entry name" value="Tir-like"/>
</dbReference>
<keyword evidence="2" id="KW-1185">Reference proteome</keyword>
<dbReference type="Pfam" id="PF22550">
    <property type="entry name" value="CesT_Tir_1"/>
    <property type="match status" value="1"/>
</dbReference>
<dbReference type="EMBL" id="CP028923">
    <property type="protein sequence ID" value="QCK16850.1"/>
    <property type="molecule type" value="Genomic_DNA"/>
</dbReference>
<dbReference type="AlphaFoldDB" id="A0A4D7JTI4"/>
<evidence type="ECO:0000313" key="2">
    <source>
        <dbReference type="Proteomes" id="UP000298616"/>
    </source>
</evidence>